<reference evidence="7" key="1">
    <citation type="journal article" date="2021" name="Proc. Natl. Acad. Sci. U.S.A.">
        <title>A Catalog of Tens of Thousands of Viruses from Human Metagenomes Reveals Hidden Associations with Chronic Diseases.</title>
        <authorList>
            <person name="Tisza M.J."/>
            <person name="Buck C.B."/>
        </authorList>
    </citation>
    <scope>NUCLEOTIDE SEQUENCE</scope>
    <source>
        <strain evidence="7">CtpIT6</strain>
    </source>
</reference>
<dbReference type="SUPFAM" id="SSF88645">
    <property type="entry name" value="ssDNA viruses"/>
    <property type="match status" value="1"/>
</dbReference>
<accession>A0A8S5SVJ9</accession>
<evidence type="ECO:0000256" key="6">
    <source>
        <dbReference type="SAM" id="MobiDB-lite"/>
    </source>
</evidence>
<evidence type="ECO:0000256" key="3">
    <source>
        <dbReference type="ARBA" id="ARBA00022431"/>
    </source>
</evidence>
<dbReference type="InterPro" id="IPR037002">
    <property type="entry name" value="Microviridae_protein_F_sf"/>
</dbReference>
<evidence type="ECO:0000256" key="2">
    <source>
        <dbReference type="ARBA" id="ARBA00009963"/>
    </source>
</evidence>
<dbReference type="GO" id="GO:0005198">
    <property type="term" value="F:structural molecule activity"/>
    <property type="evidence" value="ECO:0007669"/>
    <property type="project" value="InterPro"/>
</dbReference>
<keyword evidence="3" id="KW-1140">T=1 icosahedral capsid protein</keyword>
<proteinExistence type="inferred from homology"/>
<evidence type="ECO:0000313" key="7">
    <source>
        <dbReference type="EMBL" id="DAF54570.1"/>
    </source>
</evidence>
<feature type="compositionally biased region" description="Acidic residues" evidence="6">
    <location>
        <begin position="177"/>
        <end position="189"/>
    </location>
</feature>
<dbReference type="Pfam" id="PF02305">
    <property type="entry name" value="Phage_F"/>
    <property type="match status" value="1"/>
</dbReference>
<keyword evidence="5" id="KW-0946">Virion</keyword>
<evidence type="ECO:0000256" key="5">
    <source>
        <dbReference type="ARBA" id="ARBA00022844"/>
    </source>
</evidence>
<dbReference type="GO" id="GO:0039615">
    <property type="term" value="C:T=1 icosahedral viral capsid"/>
    <property type="evidence" value="ECO:0007669"/>
    <property type="project" value="UniProtKB-KW"/>
</dbReference>
<dbReference type="InterPro" id="IPR016184">
    <property type="entry name" value="Capsid/spike_ssDNA_virus"/>
</dbReference>
<dbReference type="Gene3D" id="2.60.169.10">
    <property type="entry name" value="Microviridae F protein"/>
    <property type="match status" value="1"/>
</dbReference>
<comment type="similarity">
    <text evidence="2">Belongs to the microviridae F protein family.</text>
</comment>
<dbReference type="EMBL" id="BK032681">
    <property type="protein sequence ID" value="DAF54570.1"/>
    <property type="molecule type" value="Genomic_DNA"/>
</dbReference>
<feature type="region of interest" description="Disordered" evidence="6">
    <location>
        <begin position="172"/>
        <end position="196"/>
    </location>
</feature>
<keyword evidence="4" id="KW-0167">Capsid protein</keyword>
<sequence>MNRNKDAGFNQVPRLDITRSRFKRRQDVKLTMNAGQLIPFYVDEVLPGDTFSIDQAAIVRMTTPIFPVMDNCHMDIYYFNVPCRILWKNFKRFMGENDTKPWAQTQEYTIPQVKVTGTADKPAPYEGSILDYMGIPTKVSKGESTAFTINALPMRAYAMIWQEWFRDQNVDNPAVNSDEDANVDYEDDESKGMDGTSPDLEYILQNAYTGGRPLPVNKYHDYFTSALPSPQKAGAPVAIPMGTTASIYAYEQNGRKFDGSQDLTNFHIYSQDENQEGLTAYPGNVALGMLTLKTDLSSVTSATINQLRQAFQVQKYYEELARGGSRYREMIYSLFHTKISDKTVQIPEYLGGTRITINMSQVIQTSGTTAESPQGNTAAVSVTPYNGSMFTKSFEEHGYVIGVCCIRHDHTYQQGLERMWSRKTNLDFYYPVFANLGEQAVLKKELYLTGTNTDEQAFGYQEAWAEYRMKPNRISGKFRSNATRTLDSWHYGDNYTEAPTLSQAWMKEGDSEIQRTLAVDNEPQFIMDTVIDNTSVRPMPMYSIPGLVDHH</sequence>
<evidence type="ECO:0000256" key="4">
    <source>
        <dbReference type="ARBA" id="ARBA00022561"/>
    </source>
</evidence>
<organism evidence="7">
    <name type="scientific">Microviridae sp. ctpIT6</name>
    <dbReference type="NCBI Taxonomy" id="2827650"/>
    <lineage>
        <taxon>Viruses</taxon>
        <taxon>Monodnaviria</taxon>
        <taxon>Sangervirae</taxon>
        <taxon>Phixviricota</taxon>
        <taxon>Malgrandaviricetes</taxon>
        <taxon>Petitvirales</taxon>
        <taxon>Microviridae</taxon>
    </lineage>
</organism>
<name>A0A8S5SVJ9_9VIRU</name>
<evidence type="ECO:0000256" key="1">
    <source>
        <dbReference type="ARBA" id="ARBA00004328"/>
    </source>
</evidence>
<protein>
    <submittedName>
        <fullName evidence="7">Major capsid protein</fullName>
    </submittedName>
</protein>
<dbReference type="InterPro" id="IPR003514">
    <property type="entry name" value="Microviridae_protein_F"/>
</dbReference>
<comment type="subcellular location">
    <subcellularLocation>
        <location evidence="1">Virion</location>
    </subcellularLocation>
</comment>